<keyword evidence="1" id="KW-0677">Repeat</keyword>
<dbReference type="InterPro" id="IPR011990">
    <property type="entry name" value="TPR-like_helical_dom_sf"/>
</dbReference>
<dbReference type="PANTHER" id="PTHR46870:SF2">
    <property type="entry name" value="PROTEIN THYLAKOID ASSEMBLY 8-LIKE, CHLOROPLASTIC"/>
    <property type="match status" value="1"/>
</dbReference>
<reference evidence="3 4" key="1">
    <citation type="journal article" date="2018" name="Sci. Data">
        <title>The draft genome sequence of cork oak.</title>
        <authorList>
            <person name="Ramos A.M."/>
            <person name="Usie A."/>
            <person name="Barbosa P."/>
            <person name="Barros P.M."/>
            <person name="Capote T."/>
            <person name="Chaves I."/>
            <person name="Simoes F."/>
            <person name="Abreu I."/>
            <person name="Carrasquinho I."/>
            <person name="Faro C."/>
            <person name="Guimaraes J.B."/>
            <person name="Mendonca D."/>
            <person name="Nobrega F."/>
            <person name="Rodrigues L."/>
            <person name="Saibo N.J.M."/>
            <person name="Varela M.C."/>
            <person name="Egas C."/>
            <person name="Matos J."/>
            <person name="Miguel C.M."/>
            <person name="Oliveira M.M."/>
            <person name="Ricardo C.P."/>
            <person name="Goncalves S."/>
        </authorList>
    </citation>
    <scope>NUCLEOTIDE SEQUENCE [LARGE SCALE GENOMIC DNA]</scope>
    <source>
        <strain evidence="4">cv. HL8</strain>
    </source>
</reference>
<keyword evidence="4" id="KW-1185">Reference proteome</keyword>
<dbReference type="InterPro" id="IPR002885">
    <property type="entry name" value="PPR_rpt"/>
</dbReference>
<dbReference type="NCBIfam" id="TIGR00756">
    <property type="entry name" value="PPR"/>
    <property type="match status" value="2"/>
</dbReference>
<dbReference type="Proteomes" id="UP000237347">
    <property type="component" value="Unassembled WGS sequence"/>
</dbReference>
<evidence type="ECO:0000256" key="1">
    <source>
        <dbReference type="ARBA" id="ARBA00022737"/>
    </source>
</evidence>
<feature type="repeat" description="PPR" evidence="2">
    <location>
        <begin position="76"/>
        <end position="110"/>
    </location>
</feature>
<feature type="repeat" description="PPR" evidence="2">
    <location>
        <begin position="111"/>
        <end position="145"/>
    </location>
</feature>
<protein>
    <submittedName>
        <fullName evidence="3">Protein thylakoid assembly 8-like</fullName>
    </submittedName>
</protein>
<dbReference type="PROSITE" id="PS51375">
    <property type="entry name" value="PPR"/>
    <property type="match status" value="2"/>
</dbReference>
<organism evidence="3 4">
    <name type="scientific">Quercus suber</name>
    <name type="common">Cork oak</name>
    <dbReference type="NCBI Taxonomy" id="58331"/>
    <lineage>
        <taxon>Eukaryota</taxon>
        <taxon>Viridiplantae</taxon>
        <taxon>Streptophyta</taxon>
        <taxon>Embryophyta</taxon>
        <taxon>Tracheophyta</taxon>
        <taxon>Spermatophyta</taxon>
        <taxon>Magnoliopsida</taxon>
        <taxon>eudicotyledons</taxon>
        <taxon>Gunneridae</taxon>
        <taxon>Pentapetalae</taxon>
        <taxon>rosids</taxon>
        <taxon>fabids</taxon>
        <taxon>Fagales</taxon>
        <taxon>Fagaceae</taxon>
        <taxon>Quercus</taxon>
    </lineage>
</organism>
<dbReference type="PANTHER" id="PTHR46870">
    <property type="entry name" value="PROTEIN THYLAKOID ASSEMBLY 8-LIKE, CHLOROPLASTIC"/>
    <property type="match status" value="1"/>
</dbReference>
<dbReference type="EMBL" id="PKMF04000161">
    <property type="protein sequence ID" value="KAK7846045.1"/>
    <property type="molecule type" value="Genomic_DNA"/>
</dbReference>
<dbReference type="Pfam" id="PF13041">
    <property type="entry name" value="PPR_2"/>
    <property type="match status" value="1"/>
</dbReference>
<accession>A0AAW0L464</accession>
<dbReference type="Gene3D" id="1.25.40.10">
    <property type="entry name" value="Tetratricopeptide repeat domain"/>
    <property type="match status" value="1"/>
</dbReference>
<sequence>MRLLVHDLLRRRREIPQNAQNWKSKNLFSRDYDIGFTESILIVSSCMLKSIDWIFIDKGMINVFKVIWKQDLFKPDAYLYKDLIIVLAKSQKMDDAMQLWEDMRKENLFPDSQTYTEMIRGFLRQGSPVDAMNIYEDTMKSPKPPEELVV</sequence>
<name>A0AAW0L464_QUESU</name>
<evidence type="ECO:0000256" key="2">
    <source>
        <dbReference type="PROSITE-ProRule" id="PRU00708"/>
    </source>
</evidence>
<dbReference type="AlphaFoldDB" id="A0AAW0L464"/>
<evidence type="ECO:0000313" key="3">
    <source>
        <dbReference type="EMBL" id="KAK7846045.1"/>
    </source>
</evidence>
<dbReference type="InterPro" id="IPR044795">
    <property type="entry name" value="THA8L-like"/>
</dbReference>
<evidence type="ECO:0000313" key="4">
    <source>
        <dbReference type="Proteomes" id="UP000237347"/>
    </source>
</evidence>
<proteinExistence type="predicted"/>
<gene>
    <name evidence="3" type="primary">THA8L_0</name>
    <name evidence="3" type="ORF">CFP56_008491</name>
</gene>
<comment type="caution">
    <text evidence="3">The sequence shown here is derived from an EMBL/GenBank/DDBJ whole genome shotgun (WGS) entry which is preliminary data.</text>
</comment>